<dbReference type="PANTHER" id="PTHR28208">
    <property type="entry name" value="PHOSPHATIDATE PHOSPHATASE APP1"/>
    <property type="match status" value="1"/>
</dbReference>
<dbReference type="Proteomes" id="UP000019484">
    <property type="component" value="Unassembled WGS sequence"/>
</dbReference>
<protein>
    <recommendedName>
        <fullName evidence="2">Phosphatidate phosphatase APP1 catalytic domain-containing protein</fullName>
    </recommendedName>
</protein>
<organism evidence="3 4">
    <name type="scientific">Capronia coronata CBS 617.96</name>
    <dbReference type="NCBI Taxonomy" id="1182541"/>
    <lineage>
        <taxon>Eukaryota</taxon>
        <taxon>Fungi</taxon>
        <taxon>Dikarya</taxon>
        <taxon>Ascomycota</taxon>
        <taxon>Pezizomycotina</taxon>
        <taxon>Eurotiomycetes</taxon>
        <taxon>Chaetothyriomycetidae</taxon>
        <taxon>Chaetothyriales</taxon>
        <taxon>Herpotrichiellaceae</taxon>
        <taxon>Capronia</taxon>
    </lineage>
</organism>
<dbReference type="PANTHER" id="PTHR28208:SF1">
    <property type="entry name" value="FILAMENT ORGANIZATION PROTEIN APP1-LIKE, PUTATIVE (AFU_ORTHOLOGUE AFUA_1G06650)-RELATED"/>
    <property type="match status" value="1"/>
</dbReference>
<dbReference type="eggNOG" id="ENOG502RYXR">
    <property type="taxonomic scope" value="Eukaryota"/>
</dbReference>
<dbReference type="OrthoDB" id="414243at2759"/>
<name>W9YY33_9EURO</name>
<dbReference type="GO" id="GO:0030479">
    <property type="term" value="C:actin cortical patch"/>
    <property type="evidence" value="ECO:0007669"/>
    <property type="project" value="TreeGrafter"/>
</dbReference>
<feature type="region of interest" description="Disordered" evidence="1">
    <location>
        <begin position="1"/>
        <end position="30"/>
    </location>
</feature>
<reference evidence="3 4" key="1">
    <citation type="submission" date="2013-03" db="EMBL/GenBank/DDBJ databases">
        <title>The Genome Sequence of Capronia coronata CBS 617.96.</title>
        <authorList>
            <consortium name="The Broad Institute Genomics Platform"/>
            <person name="Cuomo C."/>
            <person name="de Hoog S."/>
            <person name="Gorbushina A."/>
            <person name="Walker B."/>
            <person name="Young S.K."/>
            <person name="Zeng Q."/>
            <person name="Gargeya S."/>
            <person name="Fitzgerald M."/>
            <person name="Haas B."/>
            <person name="Abouelleil A."/>
            <person name="Allen A.W."/>
            <person name="Alvarado L."/>
            <person name="Arachchi H.M."/>
            <person name="Berlin A.M."/>
            <person name="Chapman S.B."/>
            <person name="Gainer-Dewar J."/>
            <person name="Goldberg J."/>
            <person name="Griggs A."/>
            <person name="Gujja S."/>
            <person name="Hansen M."/>
            <person name="Howarth C."/>
            <person name="Imamovic A."/>
            <person name="Ireland A."/>
            <person name="Larimer J."/>
            <person name="McCowan C."/>
            <person name="Murphy C."/>
            <person name="Pearson M."/>
            <person name="Poon T.W."/>
            <person name="Priest M."/>
            <person name="Roberts A."/>
            <person name="Saif S."/>
            <person name="Shea T."/>
            <person name="Sisk P."/>
            <person name="Sykes S."/>
            <person name="Wortman J."/>
            <person name="Nusbaum C."/>
            <person name="Birren B."/>
        </authorList>
    </citation>
    <scope>NUCLEOTIDE SEQUENCE [LARGE SCALE GENOMIC DNA]</scope>
    <source>
        <strain evidence="3 4">CBS 617.96</strain>
    </source>
</reference>
<evidence type="ECO:0000313" key="3">
    <source>
        <dbReference type="EMBL" id="EXJ94595.1"/>
    </source>
</evidence>
<evidence type="ECO:0000256" key="1">
    <source>
        <dbReference type="SAM" id="MobiDB-lite"/>
    </source>
</evidence>
<comment type="caution">
    <text evidence="3">The sequence shown here is derived from an EMBL/GenBank/DDBJ whole genome shotgun (WGS) entry which is preliminary data.</text>
</comment>
<evidence type="ECO:0000259" key="2">
    <source>
        <dbReference type="Pfam" id="PF09949"/>
    </source>
</evidence>
<dbReference type="InterPro" id="IPR052935">
    <property type="entry name" value="Mg2+_PAP"/>
</dbReference>
<dbReference type="InterPro" id="IPR019236">
    <property type="entry name" value="APP1_cat"/>
</dbReference>
<keyword evidence="4" id="KW-1185">Reference proteome</keyword>
<dbReference type="Pfam" id="PF09949">
    <property type="entry name" value="APP1_cat"/>
    <property type="match status" value="1"/>
</dbReference>
<dbReference type="RefSeq" id="XP_007722089.1">
    <property type="nucleotide sequence ID" value="XM_007723899.1"/>
</dbReference>
<dbReference type="GeneID" id="19157888"/>
<evidence type="ECO:0000313" key="4">
    <source>
        <dbReference type="Proteomes" id="UP000019484"/>
    </source>
</evidence>
<feature type="region of interest" description="Disordered" evidence="1">
    <location>
        <begin position="456"/>
        <end position="484"/>
    </location>
</feature>
<sequence>MPRTWTSSKRANRVEPKASESLLEAQSRKDANFSEVEARLPKRYARSEMGFIDKRMSFLGSHNPFGRKACPRDNTVWVLDNTAYKPTRQGDDTAQPWEAEFVSYFFGSGGRDQTKSLNGLAEVMGLGDNTARDPETRKRMEERLKPLLMTIAPARTVEILIPSPDADGSPQTRVLGPSGSDGISSQTVAVGGSDEADGKTITCTSEGEQFPGLSCKTRYVGPEGWAIISDIDDTVKTTQTPSPAGILRFTFTDTPKTVAGMEEFYKVLAESFRSPAWFYLSASPYNLYPFLREFLIEHYPPGTIILRDARWLHFGGLLQSFTAGVQEYKTSRIEKIRSWLPDRQFICVGNSTQSDPEAYAQMYAKYPGWIKAIYIRKVLDAPHMEERNKNQRFIEAFKDVPDHVWRVFIQPQELSDHIKHLAGQAHPGMIGTLLGRWCQTEHDMKAIPRKGQLALPPLSPTAGTAMDAPSPLPADDATVGTGTA</sequence>
<gene>
    <name evidence="3" type="ORF">A1O1_02991</name>
</gene>
<feature type="domain" description="Phosphatidate phosphatase APP1 catalytic" evidence="2">
    <location>
        <begin position="225"/>
        <end position="377"/>
    </location>
</feature>
<dbReference type="EMBL" id="AMWN01000002">
    <property type="protein sequence ID" value="EXJ94595.1"/>
    <property type="molecule type" value="Genomic_DNA"/>
</dbReference>
<accession>W9YY33</accession>
<dbReference type="AlphaFoldDB" id="W9YY33"/>
<dbReference type="GO" id="GO:0008195">
    <property type="term" value="F:phosphatidate phosphatase activity"/>
    <property type="evidence" value="ECO:0007669"/>
    <property type="project" value="InterPro"/>
</dbReference>
<proteinExistence type="predicted"/>
<dbReference type="HOGENOM" id="CLU_030283_0_0_1"/>